<dbReference type="PANTHER" id="PTHR11229:SF16">
    <property type="entry name" value="LARGE RIBOSOMAL SUBUNIT PROTEIN UL3C"/>
    <property type="match status" value="1"/>
</dbReference>
<evidence type="ECO:0000256" key="7">
    <source>
        <dbReference type="HAMAP-Rule" id="MF_01325"/>
    </source>
</evidence>
<evidence type="ECO:0000256" key="3">
    <source>
        <dbReference type="ARBA" id="ARBA00022884"/>
    </source>
</evidence>
<evidence type="ECO:0000256" key="2">
    <source>
        <dbReference type="ARBA" id="ARBA00022730"/>
    </source>
</evidence>
<dbReference type="PANTHER" id="PTHR11229">
    <property type="entry name" value="50S RIBOSOMAL PROTEIN L3"/>
    <property type="match status" value="1"/>
</dbReference>
<dbReference type="Gene3D" id="2.40.30.10">
    <property type="entry name" value="Translation factors"/>
    <property type="match status" value="1"/>
</dbReference>
<keyword evidence="3 7" id="KW-0694">RNA-binding</keyword>
<dbReference type="AlphaFoldDB" id="A0A1G2NYS5"/>
<gene>
    <name evidence="7" type="primary">rplC</name>
    <name evidence="9" type="ORF">A3H68_00630</name>
</gene>
<accession>A0A1G2NYS5</accession>
<proteinExistence type="inferred from homology"/>
<comment type="subunit">
    <text evidence="7">Part of the 50S ribosomal subunit. Forms a cluster with proteins L14 and L19.</text>
</comment>
<dbReference type="GO" id="GO:0019843">
    <property type="term" value="F:rRNA binding"/>
    <property type="evidence" value="ECO:0007669"/>
    <property type="project" value="UniProtKB-UniRule"/>
</dbReference>
<dbReference type="NCBIfam" id="TIGR03625">
    <property type="entry name" value="L3_bact"/>
    <property type="match status" value="1"/>
</dbReference>
<evidence type="ECO:0000256" key="1">
    <source>
        <dbReference type="ARBA" id="ARBA00006540"/>
    </source>
</evidence>
<dbReference type="GO" id="GO:0006412">
    <property type="term" value="P:translation"/>
    <property type="evidence" value="ECO:0007669"/>
    <property type="project" value="UniProtKB-UniRule"/>
</dbReference>
<dbReference type="GO" id="GO:0022625">
    <property type="term" value="C:cytosolic large ribosomal subunit"/>
    <property type="evidence" value="ECO:0007669"/>
    <property type="project" value="TreeGrafter"/>
</dbReference>
<name>A0A1G2NYS5_9BACT</name>
<feature type="region of interest" description="Disordered" evidence="8">
    <location>
        <begin position="126"/>
        <end position="150"/>
    </location>
</feature>
<keyword evidence="4 7" id="KW-0689">Ribosomal protein</keyword>
<organism evidence="9 10">
    <name type="scientific">Candidatus Taylorbacteria bacterium RIFCSPLOWO2_02_FULL_46_40</name>
    <dbReference type="NCBI Taxonomy" id="1802329"/>
    <lineage>
        <taxon>Bacteria</taxon>
        <taxon>Candidatus Tayloriibacteriota</taxon>
    </lineage>
</organism>
<comment type="similarity">
    <text evidence="1 7">Belongs to the universal ribosomal protein uL3 family.</text>
</comment>
<evidence type="ECO:0000256" key="4">
    <source>
        <dbReference type="ARBA" id="ARBA00022980"/>
    </source>
</evidence>
<protein>
    <recommendedName>
        <fullName evidence="6 7">Large ribosomal subunit protein uL3</fullName>
    </recommendedName>
</protein>
<dbReference type="InterPro" id="IPR000597">
    <property type="entry name" value="Ribosomal_uL3"/>
</dbReference>
<comment type="function">
    <text evidence="7">One of the primary rRNA binding proteins, it binds directly near the 3'-end of the 23S rRNA, where it nucleates assembly of the 50S subunit.</text>
</comment>
<evidence type="ECO:0000256" key="6">
    <source>
        <dbReference type="ARBA" id="ARBA00035243"/>
    </source>
</evidence>
<evidence type="ECO:0000256" key="5">
    <source>
        <dbReference type="ARBA" id="ARBA00023274"/>
    </source>
</evidence>
<dbReference type="InterPro" id="IPR019927">
    <property type="entry name" value="Ribosomal_uL3_bac/org-type"/>
</dbReference>
<keyword evidence="5 7" id="KW-0687">Ribonucleoprotein</keyword>
<dbReference type="FunFam" id="2.40.30.10:FF:000004">
    <property type="entry name" value="50S ribosomal protein L3"/>
    <property type="match status" value="1"/>
</dbReference>
<dbReference type="Proteomes" id="UP000176429">
    <property type="component" value="Unassembled WGS sequence"/>
</dbReference>
<comment type="caution">
    <text evidence="9">The sequence shown here is derived from an EMBL/GenBank/DDBJ whole genome shotgun (WGS) entry which is preliminary data.</text>
</comment>
<dbReference type="HAMAP" id="MF_01325_B">
    <property type="entry name" value="Ribosomal_uL3_B"/>
    <property type="match status" value="1"/>
</dbReference>
<dbReference type="Gene3D" id="3.30.160.810">
    <property type="match status" value="1"/>
</dbReference>
<keyword evidence="2 7" id="KW-0699">rRNA-binding</keyword>
<reference evidence="9 10" key="1">
    <citation type="journal article" date="2016" name="Nat. Commun.">
        <title>Thousands of microbial genomes shed light on interconnected biogeochemical processes in an aquifer system.</title>
        <authorList>
            <person name="Anantharaman K."/>
            <person name="Brown C.T."/>
            <person name="Hug L.A."/>
            <person name="Sharon I."/>
            <person name="Castelle C.J."/>
            <person name="Probst A.J."/>
            <person name="Thomas B.C."/>
            <person name="Singh A."/>
            <person name="Wilkins M.J."/>
            <person name="Karaoz U."/>
            <person name="Brodie E.L."/>
            <person name="Williams K.H."/>
            <person name="Hubbard S.S."/>
            <person name="Banfield J.F."/>
        </authorList>
    </citation>
    <scope>NUCLEOTIDE SEQUENCE [LARGE SCALE GENOMIC DNA]</scope>
</reference>
<evidence type="ECO:0000256" key="8">
    <source>
        <dbReference type="SAM" id="MobiDB-lite"/>
    </source>
</evidence>
<dbReference type="GO" id="GO:0003735">
    <property type="term" value="F:structural constituent of ribosome"/>
    <property type="evidence" value="ECO:0007669"/>
    <property type="project" value="UniProtKB-UniRule"/>
</dbReference>
<dbReference type="InterPro" id="IPR009000">
    <property type="entry name" value="Transl_B-barrel_sf"/>
</dbReference>
<dbReference type="Pfam" id="PF00297">
    <property type="entry name" value="Ribosomal_L3"/>
    <property type="match status" value="1"/>
</dbReference>
<dbReference type="SUPFAM" id="SSF50447">
    <property type="entry name" value="Translation proteins"/>
    <property type="match status" value="1"/>
</dbReference>
<sequence length="207" mass="21854">MKFIVGNKIGMTQIFNANGITEAATVLKVPKISVVQVKNQEKDGYDAVQIGFGERKAKNIKKPQQGHTKGLGNFVGMTEFRFKTAVGELKAGDSIEPSVFAEGEEVAVSGVVKGRGFQGVVKRHGFAGGSRTHGQKHSEREPGAIGGGARAGGRVAKGLRMAGRMGGNKITVKNLSILGVDLEQRMIYLKGAVPGARGSLIRVVANK</sequence>
<evidence type="ECO:0000313" key="9">
    <source>
        <dbReference type="EMBL" id="OHA41220.1"/>
    </source>
</evidence>
<dbReference type="EMBL" id="MHSH01000035">
    <property type="protein sequence ID" value="OHA41220.1"/>
    <property type="molecule type" value="Genomic_DNA"/>
</dbReference>
<evidence type="ECO:0000313" key="10">
    <source>
        <dbReference type="Proteomes" id="UP000176429"/>
    </source>
</evidence>